<dbReference type="Pfam" id="PF19425">
    <property type="entry name" value="Csd3_N2"/>
    <property type="match status" value="1"/>
</dbReference>
<dbReference type="InterPro" id="IPR011055">
    <property type="entry name" value="Dup_hybrid_motif"/>
</dbReference>
<evidence type="ECO:0000259" key="9">
    <source>
        <dbReference type="Pfam" id="PF01551"/>
    </source>
</evidence>
<sequence>MTICFNSKIICIFNILLFIQLLISTTSAFAGQDILDSKSTAAQYGIEYDNLQVKKDIIKSGQNLAEILLAAGVSYNQIHDAIKKSRKVFDVRKLRAGKPYCIIKSSREEEKIFYFIYEQNTVDYVVFDLGEPVNVYKDSKTAEIRSQTVEGVIKSSLSEELANQGISHKLVSRLSEIYAWTLDFYHLQKGDTFKIIYEERHIGNKIIGAGKILAARITHAKKDYYAFYFENNKGRYYDENGGSLRNAFLKAPLKFVRITSGFTKKRLHPILNEYKEHLGVDYAAPKGTPVMSVGDGIIEKLSYDRGSGNYIQIRHNKTYMTQYLHLSKYAKGIKTGQRVAQGETIGYVGSSGMATGPHLDFRFWVNGIPVNFLKQEIPTAEPVAPELMDKYNTYIADLKTDLDTEKIIHFSAEAKKDKNG</sequence>
<evidence type="ECO:0000256" key="6">
    <source>
        <dbReference type="ARBA" id="ARBA00022833"/>
    </source>
</evidence>
<feature type="chain" id="PRO_5036894519" evidence="8">
    <location>
        <begin position="31"/>
        <end position="420"/>
    </location>
</feature>
<feature type="signal peptide" evidence="8">
    <location>
        <begin position="1"/>
        <end position="30"/>
    </location>
</feature>
<feature type="domain" description="Csd3-like second N-terminal" evidence="10">
    <location>
        <begin position="145"/>
        <end position="262"/>
    </location>
</feature>
<keyword evidence="8" id="KW-0732">Signal</keyword>
<dbReference type="GO" id="GO:0046872">
    <property type="term" value="F:metal ion binding"/>
    <property type="evidence" value="ECO:0007669"/>
    <property type="project" value="UniProtKB-KW"/>
</dbReference>
<dbReference type="EMBL" id="CP061799">
    <property type="protein sequence ID" value="QTA82996.1"/>
    <property type="molecule type" value="Genomic_DNA"/>
</dbReference>
<keyword evidence="7" id="KW-0482">Metalloprotease</keyword>
<dbReference type="KEGG" id="dli:dnl_53890"/>
<accession>A0A975BCS5</accession>
<keyword evidence="6" id="KW-0862">Zinc</keyword>
<dbReference type="RefSeq" id="WP_207688850.1">
    <property type="nucleotide sequence ID" value="NZ_CP061799.1"/>
</dbReference>
<comment type="subcellular location">
    <subcellularLocation>
        <location evidence="2">Cell envelope</location>
    </subcellularLocation>
</comment>
<feature type="domain" description="M23ase beta-sheet core" evidence="9">
    <location>
        <begin position="276"/>
        <end position="371"/>
    </location>
</feature>
<dbReference type="InterPro" id="IPR016047">
    <property type="entry name" value="M23ase_b-sheet_dom"/>
</dbReference>
<dbReference type="CDD" id="cd12797">
    <property type="entry name" value="M23_peptidase"/>
    <property type="match status" value="1"/>
</dbReference>
<dbReference type="Proteomes" id="UP000663720">
    <property type="component" value="Chromosome"/>
</dbReference>
<proteinExistence type="predicted"/>
<evidence type="ECO:0000313" key="12">
    <source>
        <dbReference type="Proteomes" id="UP000663720"/>
    </source>
</evidence>
<dbReference type="InterPro" id="IPR050570">
    <property type="entry name" value="Cell_wall_metabolism_enzyme"/>
</dbReference>
<dbReference type="SUPFAM" id="SSF51261">
    <property type="entry name" value="Duplicated hybrid motif"/>
    <property type="match status" value="1"/>
</dbReference>
<name>A0A975BCS5_9BACT</name>
<dbReference type="Gene3D" id="3.10.450.350">
    <property type="match status" value="2"/>
</dbReference>
<dbReference type="GO" id="GO:0030313">
    <property type="term" value="C:cell envelope"/>
    <property type="evidence" value="ECO:0007669"/>
    <property type="project" value="UniProtKB-SubCell"/>
</dbReference>
<dbReference type="Gene3D" id="2.70.70.10">
    <property type="entry name" value="Glucose Permease (Domain IIA)"/>
    <property type="match status" value="1"/>
</dbReference>
<dbReference type="GO" id="GO:0006508">
    <property type="term" value="P:proteolysis"/>
    <property type="evidence" value="ECO:0007669"/>
    <property type="project" value="UniProtKB-KW"/>
</dbReference>
<reference evidence="11" key="1">
    <citation type="journal article" date="2021" name="Microb. Physiol.">
        <title>Proteogenomic Insights into the Physiology of Marine, Sulfate-Reducing, Filamentous Desulfonema limicola and Desulfonema magnum.</title>
        <authorList>
            <person name="Schnaars V."/>
            <person name="Wohlbrand L."/>
            <person name="Scheve S."/>
            <person name="Hinrichs C."/>
            <person name="Reinhardt R."/>
            <person name="Rabus R."/>
        </authorList>
    </citation>
    <scope>NUCLEOTIDE SEQUENCE</scope>
    <source>
        <strain evidence="11">5ac10</strain>
    </source>
</reference>
<protein>
    <submittedName>
        <fullName evidence="11">Peptidase, M23 family</fullName>
    </submittedName>
</protein>
<dbReference type="InterPro" id="IPR045834">
    <property type="entry name" value="Csd3_N2"/>
</dbReference>
<keyword evidence="4" id="KW-0479">Metal-binding</keyword>
<evidence type="ECO:0000256" key="5">
    <source>
        <dbReference type="ARBA" id="ARBA00022801"/>
    </source>
</evidence>
<evidence type="ECO:0000256" key="4">
    <source>
        <dbReference type="ARBA" id="ARBA00022723"/>
    </source>
</evidence>
<dbReference type="AlphaFoldDB" id="A0A975BCS5"/>
<dbReference type="GO" id="GO:0004222">
    <property type="term" value="F:metalloendopeptidase activity"/>
    <property type="evidence" value="ECO:0007669"/>
    <property type="project" value="TreeGrafter"/>
</dbReference>
<evidence type="ECO:0000313" key="11">
    <source>
        <dbReference type="EMBL" id="QTA82996.1"/>
    </source>
</evidence>
<dbReference type="PANTHER" id="PTHR21666:SF288">
    <property type="entry name" value="CELL DIVISION PROTEIN YTFB"/>
    <property type="match status" value="1"/>
</dbReference>
<gene>
    <name evidence="11" type="ORF">dnl_53890</name>
</gene>
<evidence type="ECO:0000256" key="3">
    <source>
        <dbReference type="ARBA" id="ARBA00022670"/>
    </source>
</evidence>
<keyword evidence="3" id="KW-0645">Protease</keyword>
<dbReference type="PANTHER" id="PTHR21666">
    <property type="entry name" value="PEPTIDASE-RELATED"/>
    <property type="match status" value="1"/>
</dbReference>
<comment type="cofactor">
    <cofactor evidence="1">
        <name>Zn(2+)</name>
        <dbReference type="ChEBI" id="CHEBI:29105"/>
    </cofactor>
</comment>
<keyword evidence="5" id="KW-0378">Hydrolase</keyword>
<organism evidence="11 12">
    <name type="scientific">Desulfonema limicola</name>
    <dbReference type="NCBI Taxonomy" id="45656"/>
    <lineage>
        <taxon>Bacteria</taxon>
        <taxon>Pseudomonadati</taxon>
        <taxon>Thermodesulfobacteriota</taxon>
        <taxon>Desulfobacteria</taxon>
        <taxon>Desulfobacterales</taxon>
        <taxon>Desulfococcaceae</taxon>
        <taxon>Desulfonema</taxon>
    </lineage>
</organism>
<dbReference type="Pfam" id="PF01551">
    <property type="entry name" value="Peptidase_M23"/>
    <property type="match status" value="1"/>
</dbReference>
<evidence type="ECO:0000256" key="1">
    <source>
        <dbReference type="ARBA" id="ARBA00001947"/>
    </source>
</evidence>
<evidence type="ECO:0000256" key="8">
    <source>
        <dbReference type="SAM" id="SignalP"/>
    </source>
</evidence>
<evidence type="ECO:0000256" key="7">
    <source>
        <dbReference type="ARBA" id="ARBA00023049"/>
    </source>
</evidence>
<keyword evidence="12" id="KW-1185">Reference proteome</keyword>
<evidence type="ECO:0000259" key="10">
    <source>
        <dbReference type="Pfam" id="PF19425"/>
    </source>
</evidence>
<evidence type="ECO:0000256" key="2">
    <source>
        <dbReference type="ARBA" id="ARBA00004196"/>
    </source>
</evidence>